<accession>A0A814NTE4</accession>
<dbReference type="Proteomes" id="UP000663879">
    <property type="component" value="Unassembled WGS sequence"/>
</dbReference>
<proteinExistence type="predicted"/>
<gene>
    <name evidence="1" type="ORF">OXX778_LOCUS20845</name>
</gene>
<evidence type="ECO:0000313" key="1">
    <source>
        <dbReference type="EMBL" id="CAF1094687.1"/>
    </source>
</evidence>
<evidence type="ECO:0000313" key="2">
    <source>
        <dbReference type="Proteomes" id="UP000663879"/>
    </source>
</evidence>
<reference evidence="1" key="1">
    <citation type="submission" date="2021-02" db="EMBL/GenBank/DDBJ databases">
        <authorList>
            <person name="Nowell W R."/>
        </authorList>
    </citation>
    <scope>NUCLEOTIDE SEQUENCE</scope>
    <source>
        <strain evidence="1">Ploen Becks lab</strain>
    </source>
</reference>
<sequence>MDNENFLITRLHNLNNKIQDKIPKLDDLMSKIAIGPKKNALMMEKNSFDAIVSSKEADMVVGSLLRSEKNLVKEYVCKLCETNGISKSFDSEWGLK</sequence>
<name>A0A814NTE4_9BILA</name>
<organism evidence="1 2">
    <name type="scientific">Brachionus calyciflorus</name>
    <dbReference type="NCBI Taxonomy" id="104777"/>
    <lineage>
        <taxon>Eukaryota</taxon>
        <taxon>Metazoa</taxon>
        <taxon>Spiralia</taxon>
        <taxon>Gnathifera</taxon>
        <taxon>Rotifera</taxon>
        <taxon>Eurotatoria</taxon>
        <taxon>Monogononta</taxon>
        <taxon>Pseudotrocha</taxon>
        <taxon>Ploima</taxon>
        <taxon>Brachionidae</taxon>
        <taxon>Brachionus</taxon>
    </lineage>
</organism>
<protein>
    <submittedName>
        <fullName evidence="1">Uncharacterized protein</fullName>
    </submittedName>
</protein>
<dbReference type="EMBL" id="CAJNOC010007240">
    <property type="protein sequence ID" value="CAF1094687.1"/>
    <property type="molecule type" value="Genomic_DNA"/>
</dbReference>
<keyword evidence="2" id="KW-1185">Reference proteome</keyword>
<comment type="caution">
    <text evidence="1">The sequence shown here is derived from an EMBL/GenBank/DDBJ whole genome shotgun (WGS) entry which is preliminary data.</text>
</comment>
<dbReference type="AlphaFoldDB" id="A0A814NTE4"/>
<feature type="non-terminal residue" evidence="1">
    <location>
        <position position="96"/>
    </location>
</feature>